<proteinExistence type="predicted"/>
<dbReference type="EMBL" id="GEDG01027104">
    <property type="protein sequence ID" value="JAP14068.1"/>
    <property type="molecule type" value="Transcribed_RNA"/>
</dbReference>
<organism evidence="1">
    <name type="scientific">Solanum chacoense</name>
    <name type="common">Chaco potato</name>
    <dbReference type="NCBI Taxonomy" id="4108"/>
    <lineage>
        <taxon>Eukaryota</taxon>
        <taxon>Viridiplantae</taxon>
        <taxon>Streptophyta</taxon>
        <taxon>Embryophyta</taxon>
        <taxon>Tracheophyta</taxon>
        <taxon>Spermatophyta</taxon>
        <taxon>Magnoliopsida</taxon>
        <taxon>eudicotyledons</taxon>
        <taxon>Gunneridae</taxon>
        <taxon>Pentapetalae</taxon>
        <taxon>asterids</taxon>
        <taxon>lamiids</taxon>
        <taxon>Solanales</taxon>
        <taxon>Solanaceae</taxon>
        <taxon>Solanoideae</taxon>
        <taxon>Solaneae</taxon>
        <taxon>Solanum</taxon>
    </lineage>
</organism>
<sequence>MGSTRYSRLRINLVSGGVMSGLKINLRKYEIILIGEVNNIDLTTQVLHCRVGAFPITYLDLLLGSSNKDIKSDTLESQEKACRLAEEIFVQRREQSAY</sequence>
<accession>A0A0V0H142</accession>
<evidence type="ECO:0000313" key="1">
    <source>
        <dbReference type="EMBL" id="JAP14068.1"/>
    </source>
</evidence>
<reference evidence="1" key="1">
    <citation type="submission" date="2015-12" db="EMBL/GenBank/DDBJ databases">
        <title>Gene expression during late stages of embryo sac development: a critical building block for successful pollen-pistil interactions.</title>
        <authorList>
            <person name="Liu Y."/>
            <person name="Joly V."/>
            <person name="Sabar M."/>
            <person name="Matton D.P."/>
        </authorList>
    </citation>
    <scope>NUCLEOTIDE SEQUENCE</scope>
</reference>
<protein>
    <submittedName>
        <fullName evidence="1">Putative ovule protein</fullName>
    </submittedName>
</protein>
<name>A0A0V0H142_SOLCH</name>
<dbReference type="AlphaFoldDB" id="A0A0V0H142"/>